<keyword evidence="1" id="KW-0812">Transmembrane</keyword>
<evidence type="ECO:0000256" key="1">
    <source>
        <dbReference type="SAM" id="Phobius"/>
    </source>
</evidence>
<protein>
    <submittedName>
        <fullName evidence="2">Uncharacterized protein</fullName>
    </submittedName>
</protein>
<dbReference type="EMBL" id="BLAL01000319">
    <property type="protein sequence ID" value="GET03149.1"/>
    <property type="molecule type" value="Genomic_DNA"/>
</dbReference>
<keyword evidence="1" id="KW-0472">Membrane</keyword>
<organism evidence="2 4">
    <name type="scientific">Rhizophagus clarus</name>
    <dbReference type="NCBI Taxonomy" id="94130"/>
    <lineage>
        <taxon>Eukaryota</taxon>
        <taxon>Fungi</taxon>
        <taxon>Fungi incertae sedis</taxon>
        <taxon>Mucoromycota</taxon>
        <taxon>Glomeromycotina</taxon>
        <taxon>Glomeromycetes</taxon>
        <taxon>Glomerales</taxon>
        <taxon>Glomeraceae</taxon>
        <taxon>Rhizophagus</taxon>
    </lineage>
</organism>
<reference evidence="3" key="2">
    <citation type="submission" date="2019-10" db="EMBL/GenBank/DDBJ databases">
        <title>Conservation and host-specific expression of non-tandemly repeated heterogenous ribosome RNA gene in arbuscular mycorrhizal fungi.</title>
        <authorList>
            <person name="Maeda T."/>
            <person name="Kobayashi Y."/>
            <person name="Nakagawa T."/>
            <person name="Ezawa T."/>
            <person name="Yamaguchi K."/>
            <person name="Bino T."/>
            <person name="Nishimoto Y."/>
            <person name="Shigenobu S."/>
            <person name="Kawaguchi M."/>
        </authorList>
    </citation>
    <scope>NUCLEOTIDE SEQUENCE</scope>
    <source>
        <strain evidence="3">HR1</strain>
    </source>
</reference>
<dbReference type="Proteomes" id="UP000615446">
    <property type="component" value="Unassembled WGS sequence"/>
</dbReference>
<name>A0A2Z6RTT8_9GLOM</name>
<keyword evidence="1" id="KW-1133">Transmembrane helix</keyword>
<gene>
    <name evidence="3" type="ORF">RCL2_002949400</name>
    <name evidence="2" type="ORF">RclHR1_06890012</name>
</gene>
<accession>A0A2Z6RTT8</accession>
<feature type="transmembrane region" description="Helical" evidence="1">
    <location>
        <begin position="77"/>
        <end position="96"/>
    </location>
</feature>
<proteinExistence type="predicted"/>
<evidence type="ECO:0000313" key="2">
    <source>
        <dbReference type="EMBL" id="GBC06508.1"/>
    </source>
</evidence>
<evidence type="ECO:0000313" key="3">
    <source>
        <dbReference type="EMBL" id="GET03149.1"/>
    </source>
</evidence>
<evidence type="ECO:0000313" key="4">
    <source>
        <dbReference type="Proteomes" id="UP000247702"/>
    </source>
</evidence>
<comment type="caution">
    <text evidence="2">The sequence shown here is derived from an EMBL/GenBank/DDBJ whole genome shotgun (WGS) entry which is preliminary data.</text>
</comment>
<dbReference type="Proteomes" id="UP000247702">
    <property type="component" value="Unassembled WGS sequence"/>
</dbReference>
<keyword evidence="4" id="KW-1185">Reference proteome</keyword>
<sequence>MALTLPFRPDDLLTLVSLLTKLLDDFDLKFLSAHLDSIRDFQSKLLFNLRLFNHQLLVVHDHKKYKRLVFLYNLRSSIFFTSSYIFSGLLTFFRALQEDASSKSRDIPDLRNLHKDVHASSAMIDPITRNEDFSG</sequence>
<reference evidence="2 4" key="1">
    <citation type="submission" date="2017-11" db="EMBL/GenBank/DDBJ databases">
        <title>The genome of Rhizophagus clarus HR1 reveals common genetic basis of auxotrophy among arbuscular mycorrhizal fungi.</title>
        <authorList>
            <person name="Kobayashi Y."/>
        </authorList>
    </citation>
    <scope>NUCLEOTIDE SEQUENCE [LARGE SCALE GENOMIC DNA]</scope>
    <source>
        <strain evidence="2 4">HR1</strain>
    </source>
</reference>
<dbReference type="AlphaFoldDB" id="A0A2Z6RTT8"/>
<dbReference type="EMBL" id="BEXD01004080">
    <property type="protein sequence ID" value="GBC06508.1"/>
    <property type="molecule type" value="Genomic_DNA"/>
</dbReference>